<evidence type="ECO:0000313" key="3">
    <source>
        <dbReference type="Proteomes" id="UP000248555"/>
    </source>
</evidence>
<proteinExistence type="predicted"/>
<dbReference type="RefSeq" id="WP_111646221.1">
    <property type="nucleotide sequence ID" value="NZ_QLMH01000018.1"/>
</dbReference>
<feature type="transmembrane region" description="Helical" evidence="1">
    <location>
        <begin position="39"/>
        <end position="62"/>
    </location>
</feature>
<keyword evidence="1" id="KW-0472">Membrane</keyword>
<dbReference type="OrthoDB" id="1653819at2"/>
<dbReference type="Pfam" id="PF09578">
    <property type="entry name" value="Spore_YabQ"/>
    <property type="match status" value="1"/>
</dbReference>
<protein>
    <submittedName>
        <fullName evidence="2">Spore cortex biosynthesis protein YabQ</fullName>
    </submittedName>
</protein>
<dbReference type="InterPro" id="IPR019074">
    <property type="entry name" value="YabQ"/>
</dbReference>
<evidence type="ECO:0000256" key="1">
    <source>
        <dbReference type="SAM" id="Phobius"/>
    </source>
</evidence>
<dbReference type="NCBIfam" id="TIGR02893">
    <property type="entry name" value="spore_yabQ"/>
    <property type="match status" value="1"/>
</dbReference>
<keyword evidence="3" id="KW-1185">Reference proteome</keyword>
<name>A0A327Y672_9BACL</name>
<comment type="caution">
    <text evidence="2">The sequence shown here is derived from an EMBL/GenBank/DDBJ whole genome shotgun (WGS) entry which is preliminary data.</text>
</comment>
<feature type="transmembrane region" description="Helical" evidence="1">
    <location>
        <begin position="6"/>
        <end position="27"/>
    </location>
</feature>
<dbReference type="Proteomes" id="UP000248555">
    <property type="component" value="Unassembled WGS sequence"/>
</dbReference>
<keyword evidence="1" id="KW-0812">Transmembrane</keyword>
<feature type="transmembrane region" description="Helical" evidence="1">
    <location>
        <begin position="123"/>
        <end position="140"/>
    </location>
</feature>
<feature type="transmembrane region" description="Helical" evidence="1">
    <location>
        <begin position="68"/>
        <end position="87"/>
    </location>
</feature>
<sequence>MSLTTQFITMLTMIGMGIYLGAAVDTYGRFLQRQKRAHWVVFMNDILFWVIQGLTVFYALLSINEGELRFYIFLALLCGYAAYQSLFRAIYRKILEFIIQTCVTMYRFCVRTCYYVIVRPLQFMFQFFLALLMTGGRILLLMASMLYKLIKMMLRIIFIPIKWLFCLLWRFVPANWRINIEKFFRKFAGVIAKGKNVKSIVQKWWEKRRK</sequence>
<keyword evidence="1" id="KW-1133">Transmembrane helix</keyword>
<dbReference type="EMBL" id="QLMH01000018">
    <property type="protein sequence ID" value="RAK16553.1"/>
    <property type="molecule type" value="Genomic_DNA"/>
</dbReference>
<dbReference type="AlphaFoldDB" id="A0A327Y672"/>
<feature type="transmembrane region" description="Helical" evidence="1">
    <location>
        <begin position="152"/>
        <end position="172"/>
    </location>
</feature>
<accession>A0A327Y672</accession>
<organism evidence="2 3">
    <name type="scientific">Paranoxybacillus vitaminiphilus</name>
    <dbReference type="NCBI Taxonomy" id="581036"/>
    <lineage>
        <taxon>Bacteria</taxon>
        <taxon>Bacillati</taxon>
        <taxon>Bacillota</taxon>
        <taxon>Bacilli</taxon>
        <taxon>Bacillales</taxon>
        <taxon>Anoxybacillaceae</taxon>
        <taxon>Paranoxybacillus</taxon>
    </lineage>
</organism>
<gene>
    <name evidence="2" type="ORF">B0I26_11824</name>
</gene>
<reference evidence="2 3" key="1">
    <citation type="submission" date="2018-06" db="EMBL/GenBank/DDBJ databases">
        <title>Genomic Encyclopedia of Type Strains, Phase III (KMG-III): the genomes of soil and plant-associated and newly described type strains.</title>
        <authorList>
            <person name="Whitman W."/>
        </authorList>
    </citation>
    <scope>NUCLEOTIDE SEQUENCE [LARGE SCALE GENOMIC DNA]</scope>
    <source>
        <strain evidence="2 3">CGMCC 1.8979</strain>
    </source>
</reference>
<evidence type="ECO:0000313" key="2">
    <source>
        <dbReference type="EMBL" id="RAK16553.1"/>
    </source>
</evidence>